<dbReference type="Proteomes" id="UP000179145">
    <property type="component" value="Chromosome"/>
</dbReference>
<dbReference type="STRING" id="153496.A0U89_10290"/>
<evidence type="ECO:0000313" key="1">
    <source>
        <dbReference type="EMBL" id="AOX17465.1"/>
    </source>
</evidence>
<dbReference type="InterPro" id="IPR042245">
    <property type="entry name" value="Tgt2/MlaC_sf"/>
</dbReference>
<dbReference type="KEGG" id="kba:A0U89_10290"/>
<dbReference type="EMBL" id="CP014674">
    <property type="protein sequence ID" value="AOX17465.1"/>
    <property type="molecule type" value="Genomic_DNA"/>
</dbReference>
<dbReference type="RefSeq" id="WP_070403055.1">
    <property type="nucleotide sequence ID" value="NZ_BJVW01000001.1"/>
</dbReference>
<keyword evidence="2" id="KW-1185">Reference proteome</keyword>
<name>A0A1D8UV01_9PROT</name>
<dbReference type="PANTHER" id="PTHR36573">
    <property type="entry name" value="INTERMEMBRANE PHOSPHOLIPID TRANSPORT SYSTEM BINDING PROTEIN MLAC"/>
    <property type="match status" value="1"/>
</dbReference>
<sequence>MLKIFPTMSRRGFGLLAAAVFSLSVGVVGTARADQASDFVKDFGGKLVNLINSDKSSEEKKKEALPLLQQNVDIPTIGKFCLGRYWRTATPDQQQRYLELFHHVLVNAVTDKLGDYRGVTFRVTGTASSPNGELVSAQIDRPGQPTTDIQLLISKDNGPKVVDMIGEGASLRLTQRQDYGSYLARNGGNVETLNNALQRQLANRH</sequence>
<reference evidence="1 2" key="1">
    <citation type="journal article" date="2016" name="Microb. Cell Fact.">
        <title>Dissection of exopolysaccharide biosynthesis in Kozakia baliensis.</title>
        <authorList>
            <person name="Brandt J.U."/>
            <person name="Jakob F."/>
            <person name="Behr J."/>
            <person name="Geissler A.J."/>
            <person name="Vogel R.F."/>
        </authorList>
    </citation>
    <scope>NUCLEOTIDE SEQUENCE [LARGE SCALE GENOMIC DNA]</scope>
    <source>
        <strain evidence="1 2">DSM 14400</strain>
    </source>
</reference>
<dbReference type="Pfam" id="PF05494">
    <property type="entry name" value="MlaC"/>
    <property type="match status" value="1"/>
</dbReference>
<dbReference type="PANTHER" id="PTHR36573:SF1">
    <property type="entry name" value="INTERMEMBRANE PHOSPHOLIPID TRANSPORT SYSTEM BINDING PROTEIN MLAC"/>
    <property type="match status" value="1"/>
</dbReference>
<dbReference type="OrthoDB" id="8099120at2"/>
<evidence type="ECO:0000313" key="2">
    <source>
        <dbReference type="Proteomes" id="UP000179145"/>
    </source>
</evidence>
<protein>
    <submittedName>
        <fullName evidence="1">Toluene transporter</fullName>
    </submittedName>
</protein>
<dbReference type="InterPro" id="IPR008869">
    <property type="entry name" value="MlaC/ttg2D"/>
</dbReference>
<dbReference type="AlphaFoldDB" id="A0A1D8UV01"/>
<proteinExistence type="predicted"/>
<dbReference type="eggNOG" id="COG2854">
    <property type="taxonomic scope" value="Bacteria"/>
</dbReference>
<accession>A0A1D8UV01</accession>
<organism evidence="1 2">
    <name type="scientific">Kozakia baliensis</name>
    <dbReference type="NCBI Taxonomy" id="153496"/>
    <lineage>
        <taxon>Bacteria</taxon>
        <taxon>Pseudomonadati</taxon>
        <taxon>Pseudomonadota</taxon>
        <taxon>Alphaproteobacteria</taxon>
        <taxon>Acetobacterales</taxon>
        <taxon>Acetobacteraceae</taxon>
        <taxon>Kozakia</taxon>
    </lineage>
</organism>
<dbReference type="Gene3D" id="3.10.450.710">
    <property type="entry name" value="Tgt2/MlaC"/>
    <property type="match status" value="1"/>
</dbReference>
<gene>
    <name evidence="1" type="ORF">A0U89_10290</name>
</gene>